<name>A0A7J5B7L2_9MICO</name>
<keyword evidence="2" id="KW-1185">Reference proteome</keyword>
<protein>
    <submittedName>
        <fullName evidence="1">DUF2695 domain-containing protein</fullName>
    </submittedName>
</protein>
<organism evidence="1 2">
    <name type="scientific">Pseudoclavibacter terrae</name>
    <dbReference type="NCBI Taxonomy" id="1530195"/>
    <lineage>
        <taxon>Bacteria</taxon>
        <taxon>Bacillati</taxon>
        <taxon>Actinomycetota</taxon>
        <taxon>Actinomycetes</taxon>
        <taxon>Micrococcales</taxon>
        <taxon>Microbacteriaceae</taxon>
        <taxon>Pseudoclavibacter</taxon>
    </lineage>
</organism>
<dbReference type="EMBL" id="WBJX01000001">
    <property type="protein sequence ID" value="KAB1639631.1"/>
    <property type="molecule type" value="Genomic_DNA"/>
</dbReference>
<accession>A0A7J5B7L2</accession>
<sequence>MTDQRIDQEAETLVQAIANDLLEPGPRECLLCYVAAQLDEFGCDGAHRFSQWYQERTAPRATALLERLDRLGAYCDCEIFLNAYDAFGGEPETLPQCLGVRRGSTQPCRLWWRDRRSAY</sequence>
<dbReference type="AlphaFoldDB" id="A0A7J5B7L2"/>
<dbReference type="InterPro" id="IPR024248">
    <property type="entry name" value="DUF2695"/>
</dbReference>
<dbReference type="OrthoDB" id="4866170at2"/>
<comment type="caution">
    <text evidence="1">The sequence shown here is derived from an EMBL/GenBank/DDBJ whole genome shotgun (WGS) entry which is preliminary data.</text>
</comment>
<reference evidence="1 2" key="1">
    <citation type="submission" date="2019-09" db="EMBL/GenBank/DDBJ databases">
        <title>Phylogeny of genus Pseudoclavibacter and closely related genus.</title>
        <authorList>
            <person name="Li Y."/>
        </authorList>
    </citation>
    <scope>NUCLEOTIDE SEQUENCE [LARGE SCALE GENOMIC DNA]</scope>
    <source>
        <strain evidence="1 2">THG-MD12</strain>
    </source>
</reference>
<dbReference type="Pfam" id="PF10905">
    <property type="entry name" value="DUF2695"/>
    <property type="match status" value="1"/>
</dbReference>
<evidence type="ECO:0000313" key="1">
    <source>
        <dbReference type="EMBL" id="KAB1639631.1"/>
    </source>
</evidence>
<dbReference type="RefSeq" id="WP_151422814.1">
    <property type="nucleotide sequence ID" value="NZ_CANKVH010000010.1"/>
</dbReference>
<gene>
    <name evidence="1" type="ORF">F8O03_04725</name>
</gene>
<evidence type="ECO:0000313" key="2">
    <source>
        <dbReference type="Proteomes" id="UP000490386"/>
    </source>
</evidence>
<proteinExistence type="predicted"/>
<dbReference type="Proteomes" id="UP000490386">
    <property type="component" value="Unassembled WGS sequence"/>
</dbReference>